<protein>
    <submittedName>
        <fullName evidence="2">Uncharacterized protein</fullName>
    </submittedName>
</protein>
<dbReference type="AlphaFoldDB" id="A0A835T815"/>
<comment type="caution">
    <text evidence="2">The sequence shown here is derived from an EMBL/GenBank/DDBJ whole genome shotgun (WGS) entry which is preliminary data.</text>
</comment>
<evidence type="ECO:0000256" key="1">
    <source>
        <dbReference type="SAM" id="SignalP"/>
    </source>
</evidence>
<accession>A0A835T815</accession>
<organism evidence="2 3">
    <name type="scientific">Chlamydomonas incerta</name>
    <dbReference type="NCBI Taxonomy" id="51695"/>
    <lineage>
        <taxon>Eukaryota</taxon>
        <taxon>Viridiplantae</taxon>
        <taxon>Chlorophyta</taxon>
        <taxon>core chlorophytes</taxon>
        <taxon>Chlorophyceae</taxon>
        <taxon>CS clade</taxon>
        <taxon>Chlamydomonadales</taxon>
        <taxon>Chlamydomonadaceae</taxon>
        <taxon>Chlamydomonas</taxon>
    </lineage>
</organism>
<proteinExistence type="predicted"/>
<reference evidence="2" key="1">
    <citation type="journal article" date="2020" name="bioRxiv">
        <title>Comparative genomics of Chlamydomonas.</title>
        <authorList>
            <person name="Craig R.J."/>
            <person name="Hasan A.R."/>
            <person name="Ness R.W."/>
            <person name="Keightley P.D."/>
        </authorList>
    </citation>
    <scope>NUCLEOTIDE SEQUENCE</scope>
    <source>
        <strain evidence="2">SAG 7.73</strain>
    </source>
</reference>
<feature type="signal peptide" evidence="1">
    <location>
        <begin position="1"/>
        <end position="23"/>
    </location>
</feature>
<dbReference type="EMBL" id="JAEHOC010000010">
    <property type="protein sequence ID" value="KAG2438018.1"/>
    <property type="molecule type" value="Genomic_DNA"/>
</dbReference>
<gene>
    <name evidence="2" type="ORF">HXX76_005632</name>
</gene>
<dbReference type="Proteomes" id="UP000650467">
    <property type="component" value="Unassembled WGS sequence"/>
</dbReference>
<dbReference type="OrthoDB" id="544827at2759"/>
<name>A0A835T815_CHLIN</name>
<keyword evidence="3" id="KW-1185">Reference proteome</keyword>
<sequence>MLVHGLPLALVVVLLLTPDVVPGALSKYSGGSGARSTTTTTTTAGRTATITKYPYTSYGASNPVRITAIGIGGAYILYGGHSYPTTRVIYDQSNTDDCALRNATAEQLGGNDFDIDRQVVDRSLPLVINETTGRSVLEFNSSLYNRTGLIVDPDYCNYTRYGSAGGGGSAARAPVLLALAMGTLAAMWMAGGGRTRCAV</sequence>
<feature type="chain" id="PRO_5033028545" evidence="1">
    <location>
        <begin position="24"/>
        <end position="199"/>
    </location>
</feature>
<evidence type="ECO:0000313" key="2">
    <source>
        <dbReference type="EMBL" id="KAG2438018.1"/>
    </source>
</evidence>
<evidence type="ECO:0000313" key="3">
    <source>
        <dbReference type="Proteomes" id="UP000650467"/>
    </source>
</evidence>
<keyword evidence="1" id="KW-0732">Signal</keyword>